<organism evidence="1 2">
    <name type="scientific">Commensalibacter intestini</name>
    <dbReference type="NCBI Taxonomy" id="479936"/>
    <lineage>
        <taxon>Bacteria</taxon>
        <taxon>Pseudomonadati</taxon>
        <taxon>Pseudomonadota</taxon>
        <taxon>Alphaproteobacteria</taxon>
        <taxon>Acetobacterales</taxon>
        <taxon>Acetobacteraceae</taxon>
    </lineage>
</organism>
<gene>
    <name evidence="1" type="ORF">HK18_08820</name>
</gene>
<protein>
    <recommendedName>
        <fullName evidence="3">Cytoplasmic protein</fullName>
    </recommendedName>
</protein>
<evidence type="ECO:0000313" key="1">
    <source>
        <dbReference type="EMBL" id="OUI78146.1"/>
    </source>
</evidence>
<keyword evidence="2" id="KW-1185">Reference proteome</keyword>
<reference evidence="2" key="1">
    <citation type="submission" date="2014-06" db="EMBL/GenBank/DDBJ databases">
        <authorList>
            <person name="Winans N.J."/>
            <person name="Newell P.D."/>
            <person name="Douglas A.E."/>
        </authorList>
    </citation>
    <scope>NUCLEOTIDE SEQUENCE [LARGE SCALE GENOMIC DNA]</scope>
    <source>
        <strain evidence="2">DmL_052</strain>
    </source>
</reference>
<dbReference type="Pfam" id="PF13811">
    <property type="entry name" value="DUF4186"/>
    <property type="match status" value="1"/>
</dbReference>
<name>A0A251ZTZ7_9PROT</name>
<evidence type="ECO:0008006" key="3">
    <source>
        <dbReference type="Google" id="ProtNLM"/>
    </source>
</evidence>
<proteinExistence type="predicted"/>
<comment type="caution">
    <text evidence="1">The sequence shown here is derived from an EMBL/GenBank/DDBJ whole genome shotgun (WGS) entry which is preliminary data.</text>
</comment>
<dbReference type="InterPro" id="IPR020378">
    <property type="entry name" value="DUF4186"/>
</dbReference>
<accession>A0A251ZTZ7</accession>
<evidence type="ECO:0000313" key="2">
    <source>
        <dbReference type="Proteomes" id="UP000194946"/>
    </source>
</evidence>
<dbReference type="Proteomes" id="UP000194946">
    <property type="component" value="Unassembled WGS sequence"/>
</dbReference>
<dbReference type="EMBL" id="JOPB01000007">
    <property type="protein sequence ID" value="OUI78146.1"/>
    <property type="molecule type" value="Genomic_DNA"/>
</dbReference>
<dbReference type="RefSeq" id="WP_040363693.1">
    <property type="nucleotide sequence ID" value="NZ_JOPB01000007.1"/>
</dbReference>
<sequence>MSFPSPDTILNRLSHSSFRSRFTLGAKERSYFNQQGIEKIMSHAGDFIAQRLAPAEPKNDGKQTPWKGHPVFIAQHATATCCRGCLEKWYKIAKKKPLTKDEQAYILLIIHSWLVKDLQKHQ</sequence>
<dbReference type="AlphaFoldDB" id="A0A251ZTZ7"/>